<feature type="domain" description="S1 motif" evidence="4">
    <location>
        <begin position="201"/>
        <end position="269"/>
    </location>
</feature>
<dbReference type="InterPro" id="IPR035104">
    <property type="entry name" value="Ribosomal_protein_S1-like"/>
</dbReference>
<comment type="similarity">
    <text evidence="1">Belongs to the bacterial ribosomal protein bS1 family.</text>
</comment>
<dbReference type="PRINTS" id="PR00681">
    <property type="entry name" value="RIBOSOMALS1"/>
</dbReference>
<name>A0AAW4KXM8_9BACT</name>
<dbReference type="EMBL" id="JAHCVJ010000001">
    <property type="protein sequence ID" value="MBT0663484.1"/>
    <property type="molecule type" value="Genomic_DNA"/>
</dbReference>
<dbReference type="Gene3D" id="2.40.50.140">
    <property type="entry name" value="Nucleic acid-binding proteins"/>
    <property type="match status" value="3"/>
</dbReference>
<proteinExistence type="inferred from homology"/>
<dbReference type="NCBIfam" id="NF005208">
    <property type="entry name" value="PRK06676.1"/>
    <property type="match status" value="1"/>
</dbReference>
<protein>
    <submittedName>
        <fullName evidence="5">30S ribosomal protein S1</fullName>
    </submittedName>
</protein>
<dbReference type="PANTHER" id="PTHR10724:SF7">
    <property type="entry name" value="SMALL RIBOSOMAL SUBUNIT PROTEIN BS1C"/>
    <property type="match status" value="1"/>
</dbReference>
<accession>A0AAW4KXM8</accession>
<dbReference type="CDD" id="cd04465">
    <property type="entry name" value="S1_RPS1_repeat_ec2_hs2"/>
    <property type="match status" value="1"/>
</dbReference>
<evidence type="ECO:0000259" key="4">
    <source>
        <dbReference type="PROSITE" id="PS50126"/>
    </source>
</evidence>
<dbReference type="GO" id="GO:0006412">
    <property type="term" value="P:translation"/>
    <property type="evidence" value="ECO:0007669"/>
    <property type="project" value="TreeGrafter"/>
</dbReference>
<keyword evidence="6" id="KW-1185">Reference proteome</keyword>
<dbReference type="AlphaFoldDB" id="A0AAW4KXM8"/>
<organism evidence="5 6">
    <name type="scientific">Geoanaerobacter pelophilus</name>
    <dbReference type="NCBI Taxonomy" id="60036"/>
    <lineage>
        <taxon>Bacteria</taxon>
        <taxon>Pseudomonadati</taxon>
        <taxon>Thermodesulfobacteriota</taxon>
        <taxon>Desulfuromonadia</taxon>
        <taxon>Geobacterales</taxon>
        <taxon>Geobacteraceae</taxon>
        <taxon>Geoanaerobacter</taxon>
    </lineage>
</organism>
<comment type="caution">
    <text evidence="5">The sequence shown here is derived from an EMBL/GenBank/DDBJ whole genome shotgun (WGS) entry which is preliminary data.</text>
</comment>
<dbReference type="PANTHER" id="PTHR10724">
    <property type="entry name" value="30S RIBOSOMAL PROTEIN S1"/>
    <property type="match status" value="1"/>
</dbReference>
<sequence>MSNENDLRLEGEEDFAALLAASDSSFARFTPGQKIEATVIKVTAEWVFIDTGTKGEGVLDRKEFLKDDGSLTVSEGDVIPAWFIASRHGEMRFTTRLDGSSGGNGQLEEAFNGGIPVQGFVEKEVKGGYEVKLGGSRAFCPFSQTGLRRDEAPETFLGKHHQFRITEYRENGRSIVVSRRALLDEERQAKREAAWDTVREGEIVVGTVASLREFGAFVEIGGIEGLIPMSELGWKRVKDAAEVLTVGQQVKVLVKRVDREAGKISLSLRDTLADPWETLAGNFPEGSYVNGMVSRLANFGAFVTLADGIDGLIPISRLGSGKRINHPREVLKEGERIEVKVESLDMAARRISLSLGAASRAVEEEESELAAFRQQAVEGSTKSLGSLGELLKAKMKK</sequence>
<keyword evidence="2 5" id="KW-0689">Ribosomal protein</keyword>
<dbReference type="InterPro" id="IPR003029">
    <property type="entry name" value="S1_domain"/>
</dbReference>
<dbReference type="GO" id="GO:0022627">
    <property type="term" value="C:cytosolic small ribosomal subunit"/>
    <property type="evidence" value="ECO:0007669"/>
    <property type="project" value="TreeGrafter"/>
</dbReference>
<evidence type="ECO:0000313" key="5">
    <source>
        <dbReference type="EMBL" id="MBT0663484.1"/>
    </source>
</evidence>
<reference evidence="5 6" key="1">
    <citation type="submission" date="2021-05" db="EMBL/GenBank/DDBJ databases">
        <title>The draft genome of Geobacter pelophilus DSM 12255.</title>
        <authorList>
            <person name="Xu Z."/>
            <person name="Masuda Y."/>
            <person name="Itoh H."/>
            <person name="Senoo K."/>
        </authorList>
    </citation>
    <scope>NUCLEOTIDE SEQUENCE [LARGE SCALE GENOMIC DNA]</scope>
    <source>
        <strain evidence="5 6">DSM 12255</strain>
    </source>
</reference>
<evidence type="ECO:0000256" key="3">
    <source>
        <dbReference type="ARBA" id="ARBA00023274"/>
    </source>
</evidence>
<dbReference type="GO" id="GO:0003735">
    <property type="term" value="F:structural constituent of ribosome"/>
    <property type="evidence" value="ECO:0007669"/>
    <property type="project" value="TreeGrafter"/>
</dbReference>
<dbReference type="SMART" id="SM00316">
    <property type="entry name" value="S1"/>
    <property type="match status" value="4"/>
</dbReference>
<dbReference type="CDD" id="cd05688">
    <property type="entry name" value="S1_RPS1_repeat_ec3"/>
    <property type="match status" value="1"/>
</dbReference>
<feature type="domain" description="S1 motif" evidence="4">
    <location>
        <begin position="114"/>
        <end position="180"/>
    </location>
</feature>
<evidence type="ECO:0000256" key="1">
    <source>
        <dbReference type="ARBA" id="ARBA00006767"/>
    </source>
</evidence>
<dbReference type="InterPro" id="IPR012340">
    <property type="entry name" value="NA-bd_OB-fold"/>
</dbReference>
<dbReference type="PROSITE" id="PS50126">
    <property type="entry name" value="S1"/>
    <property type="match status" value="3"/>
</dbReference>
<dbReference type="Proteomes" id="UP000811899">
    <property type="component" value="Unassembled WGS sequence"/>
</dbReference>
<evidence type="ECO:0000256" key="2">
    <source>
        <dbReference type="ARBA" id="ARBA00022980"/>
    </source>
</evidence>
<feature type="domain" description="S1 motif" evidence="4">
    <location>
        <begin position="286"/>
        <end position="356"/>
    </location>
</feature>
<keyword evidence="3" id="KW-0687">Ribonucleoprotein</keyword>
<gene>
    <name evidence="5" type="primary">rpsA</name>
    <name evidence="5" type="ORF">KI809_04135</name>
</gene>
<evidence type="ECO:0000313" key="6">
    <source>
        <dbReference type="Proteomes" id="UP000811899"/>
    </source>
</evidence>
<dbReference type="RefSeq" id="WP_214170222.1">
    <property type="nucleotide sequence ID" value="NZ_JAHCVJ010000001.1"/>
</dbReference>
<dbReference type="Pfam" id="PF00575">
    <property type="entry name" value="S1"/>
    <property type="match status" value="2"/>
</dbReference>
<dbReference type="InterPro" id="IPR050437">
    <property type="entry name" value="Ribos_protein_bS1-like"/>
</dbReference>
<dbReference type="SUPFAM" id="SSF50249">
    <property type="entry name" value="Nucleic acid-binding proteins"/>
    <property type="match status" value="4"/>
</dbReference>
<dbReference type="GO" id="GO:0003729">
    <property type="term" value="F:mRNA binding"/>
    <property type="evidence" value="ECO:0007669"/>
    <property type="project" value="TreeGrafter"/>
</dbReference>